<comment type="caution">
    <text evidence="2">The sequence shown here is derived from an EMBL/GenBank/DDBJ whole genome shotgun (WGS) entry which is preliminary data.</text>
</comment>
<proteinExistence type="predicted"/>
<dbReference type="EMBL" id="WTPW01002285">
    <property type="protein sequence ID" value="KAF0388108.1"/>
    <property type="molecule type" value="Genomic_DNA"/>
</dbReference>
<evidence type="ECO:0000256" key="1">
    <source>
        <dbReference type="SAM" id="Coils"/>
    </source>
</evidence>
<accession>A0A8H3X2H4</accession>
<evidence type="ECO:0000313" key="3">
    <source>
        <dbReference type="Proteomes" id="UP000439903"/>
    </source>
</evidence>
<dbReference type="OrthoDB" id="2436584at2759"/>
<keyword evidence="1" id="KW-0175">Coiled coil</keyword>
<keyword evidence="3" id="KW-1185">Reference proteome</keyword>
<organism evidence="2 3">
    <name type="scientific">Gigaspora margarita</name>
    <dbReference type="NCBI Taxonomy" id="4874"/>
    <lineage>
        <taxon>Eukaryota</taxon>
        <taxon>Fungi</taxon>
        <taxon>Fungi incertae sedis</taxon>
        <taxon>Mucoromycota</taxon>
        <taxon>Glomeromycotina</taxon>
        <taxon>Glomeromycetes</taxon>
        <taxon>Diversisporales</taxon>
        <taxon>Gigasporaceae</taxon>
        <taxon>Gigaspora</taxon>
    </lineage>
</organism>
<reference evidence="2 3" key="1">
    <citation type="journal article" date="2019" name="Environ. Microbiol.">
        <title>At the nexus of three kingdoms: the genome of the mycorrhizal fungus Gigaspora margarita provides insights into plant, endobacterial and fungal interactions.</title>
        <authorList>
            <person name="Venice F."/>
            <person name="Ghignone S."/>
            <person name="Salvioli di Fossalunga A."/>
            <person name="Amselem J."/>
            <person name="Novero M."/>
            <person name="Xianan X."/>
            <person name="Sedzielewska Toro K."/>
            <person name="Morin E."/>
            <person name="Lipzen A."/>
            <person name="Grigoriev I.V."/>
            <person name="Henrissat B."/>
            <person name="Martin F.M."/>
            <person name="Bonfante P."/>
        </authorList>
    </citation>
    <scope>NUCLEOTIDE SEQUENCE [LARGE SCALE GENOMIC DNA]</scope>
    <source>
        <strain evidence="2 3">BEG34</strain>
    </source>
</reference>
<dbReference type="Proteomes" id="UP000439903">
    <property type="component" value="Unassembled WGS sequence"/>
</dbReference>
<name>A0A8H3X2H4_GIGMA</name>
<evidence type="ECO:0000313" key="2">
    <source>
        <dbReference type="EMBL" id="KAF0388108.1"/>
    </source>
</evidence>
<dbReference type="AlphaFoldDB" id="A0A8H3X2H4"/>
<feature type="coiled-coil region" evidence="1">
    <location>
        <begin position="9"/>
        <end position="43"/>
    </location>
</feature>
<gene>
    <name evidence="2" type="ORF">F8M41_011130</name>
</gene>
<sequence length="154" mass="17968">MYETRIKELKQSDKENTNLKAKVTKLRNDIEEIKKKVQIITNTQYILSAEDISSENLEQNLQDNSSKQIGLQCNETPIYNIVDNASIPDELNDIPGSNISDNIFSETKPYENKEIKFLEQLHKEHISNEIRERNQKKLKSQDSILKPFNLLYND</sequence>
<protein>
    <submittedName>
        <fullName evidence="2">Uncharacterized protein</fullName>
    </submittedName>
</protein>